<name>A0A382ZLI8_9ZZZZ</name>
<gene>
    <name evidence="4" type="ORF">METZ01_LOCUS448412</name>
</gene>
<feature type="region of interest" description="Disordered" evidence="2">
    <location>
        <begin position="1"/>
        <end position="38"/>
    </location>
</feature>
<feature type="domain" description="Leucine-binding protein" evidence="3">
    <location>
        <begin position="39"/>
        <end position="218"/>
    </location>
</feature>
<dbReference type="InterPro" id="IPR028081">
    <property type="entry name" value="Leu-bd"/>
</dbReference>
<dbReference type="Pfam" id="PF13458">
    <property type="entry name" value="Peripla_BP_6"/>
    <property type="match status" value="1"/>
</dbReference>
<feature type="non-terminal residue" evidence="4">
    <location>
        <position position="257"/>
    </location>
</feature>
<dbReference type="PANTHER" id="PTHR30483:SF6">
    <property type="entry name" value="PERIPLASMIC BINDING PROTEIN OF ABC TRANSPORTER FOR NATURAL AMINO ACIDS"/>
    <property type="match status" value="1"/>
</dbReference>
<dbReference type="InterPro" id="IPR051010">
    <property type="entry name" value="BCAA_transport"/>
</dbReference>
<dbReference type="EMBL" id="UINC01184371">
    <property type="protein sequence ID" value="SVD95558.1"/>
    <property type="molecule type" value="Genomic_DNA"/>
</dbReference>
<evidence type="ECO:0000259" key="3">
    <source>
        <dbReference type="Pfam" id="PF13458"/>
    </source>
</evidence>
<organism evidence="4">
    <name type="scientific">marine metagenome</name>
    <dbReference type="NCBI Taxonomy" id="408172"/>
    <lineage>
        <taxon>unclassified sequences</taxon>
        <taxon>metagenomes</taxon>
        <taxon>ecological metagenomes</taxon>
    </lineage>
</organism>
<dbReference type="CDD" id="cd06339">
    <property type="entry name" value="PBP1_YraM_LppC_lipoprotein-like"/>
    <property type="match status" value="1"/>
</dbReference>
<protein>
    <recommendedName>
        <fullName evidence="3">Leucine-binding protein domain-containing protein</fullName>
    </recommendedName>
</protein>
<dbReference type="InterPro" id="IPR028082">
    <property type="entry name" value="Peripla_BP_I"/>
</dbReference>
<proteinExistence type="predicted"/>
<dbReference type="AlphaFoldDB" id="A0A382ZLI8"/>
<evidence type="ECO:0000313" key="4">
    <source>
        <dbReference type="EMBL" id="SVD95558.1"/>
    </source>
</evidence>
<evidence type="ECO:0000256" key="2">
    <source>
        <dbReference type="SAM" id="MobiDB-lite"/>
    </source>
</evidence>
<sequence length="257" mass="27451">PAPKPLRAQPFVQTTSTPQAVAVESTPKLSPPSDTEGQPIRIGLLLPLSGNHGASQLGQAMLNAAMMALFEFGGERLLLMPRDTGGSPDGAAKAAADLVGEGAEILLGPLFNTSVQATADIARERGLPMIAFSSDRQVAGNGVYLLSFMPDQEVDAVINYAVSQGLHRLAVLAPDDRYGLTVLSAAREAAMRHGAELTQAEFYPPTGEALDQPVKRLAQYHGRRQAWLTRRRELKKKEGGEAQRMLAAWKNFGTLGA</sequence>
<accession>A0A382ZLI8</accession>
<dbReference type="SUPFAM" id="SSF53822">
    <property type="entry name" value="Periplasmic binding protein-like I"/>
    <property type="match status" value="1"/>
</dbReference>
<evidence type="ECO:0000256" key="1">
    <source>
        <dbReference type="ARBA" id="ARBA00022729"/>
    </source>
</evidence>
<feature type="non-terminal residue" evidence="4">
    <location>
        <position position="1"/>
    </location>
</feature>
<dbReference type="Gene3D" id="3.40.50.2300">
    <property type="match status" value="2"/>
</dbReference>
<dbReference type="PANTHER" id="PTHR30483">
    <property type="entry name" value="LEUCINE-SPECIFIC-BINDING PROTEIN"/>
    <property type="match status" value="1"/>
</dbReference>
<reference evidence="4" key="1">
    <citation type="submission" date="2018-05" db="EMBL/GenBank/DDBJ databases">
        <authorList>
            <person name="Lanie J.A."/>
            <person name="Ng W.-L."/>
            <person name="Kazmierczak K.M."/>
            <person name="Andrzejewski T.M."/>
            <person name="Davidsen T.M."/>
            <person name="Wayne K.J."/>
            <person name="Tettelin H."/>
            <person name="Glass J.I."/>
            <person name="Rusch D."/>
            <person name="Podicherti R."/>
            <person name="Tsui H.-C.T."/>
            <person name="Winkler M.E."/>
        </authorList>
    </citation>
    <scope>NUCLEOTIDE SEQUENCE</scope>
</reference>
<keyword evidence="1" id="KW-0732">Signal</keyword>